<dbReference type="Proteomes" id="UP000031668">
    <property type="component" value="Unassembled WGS sequence"/>
</dbReference>
<proteinExistence type="predicted"/>
<keyword evidence="1" id="KW-0472">Membrane</keyword>
<sequence length="186" mass="21866">MINFRISKEYSNAYIKCQSRDLGNEIEISKCNLNFQTRTHNPSHLYGISYIFRINWFTKYQFVKYIIKFTIDGDPSKTLDFTLINLTIDCKTCLHKCEWINPTAVQKSGSLHSNTLIYPCSSDYLNYTYLYTTAVSTNAIDILSSPNPPPRQEFYRTRYISIVTFMVVPLMSLLIYMMLKRRQQSR</sequence>
<evidence type="ECO:0000313" key="3">
    <source>
        <dbReference type="Proteomes" id="UP000031668"/>
    </source>
</evidence>
<keyword evidence="1" id="KW-1133">Transmembrane helix</keyword>
<gene>
    <name evidence="2" type="ORF">RF11_01045</name>
</gene>
<name>A0A0C2IYU9_THEKT</name>
<dbReference type="AlphaFoldDB" id="A0A0C2IYU9"/>
<feature type="transmembrane region" description="Helical" evidence="1">
    <location>
        <begin position="159"/>
        <end position="179"/>
    </location>
</feature>
<protein>
    <submittedName>
        <fullName evidence="2">Uncharacterized protein</fullName>
    </submittedName>
</protein>
<evidence type="ECO:0000256" key="1">
    <source>
        <dbReference type="SAM" id="Phobius"/>
    </source>
</evidence>
<keyword evidence="3" id="KW-1185">Reference proteome</keyword>
<keyword evidence="1" id="KW-0812">Transmembrane</keyword>
<organism evidence="2 3">
    <name type="scientific">Thelohanellus kitauei</name>
    <name type="common">Myxosporean</name>
    <dbReference type="NCBI Taxonomy" id="669202"/>
    <lineage>
        <taxon>Eukaryota</taxon>
        <taxon>Metazoa</taxon>
        <taxon>Cnidaria</taxon>
        <taxon>Myxozoa</taxon>
        <taxon>Myxosporea</taxon>
        <taxon>Bivalvulida</taxon>
        <taxon>Platysporina</taxon>
        <taxon>Myxobolidae</taxon>
        <taxon>Thelohanellus</taxon>
    </lineage>
</organism>
<evidence type="ECO:0000313" key="2">
    <source>
        <dbReference type="EMBL" id="KII70694.1"/>
    </source>
</evidence>
<accession>A0A0C2IYU9</accession>
<reference evidence="2 3" key="1">
    <citation type="journal article" date="2014" name="Genome Biol. Evol.">
        <title>The genome of the myxosporean Thelohanellus kitauei shows adaptations to nutrient acquisition within its fish host.</title>
        <authorList>
            <person name="Yang Y."/>
            <person name="Xiong J."/>
            <person name="Zhou Z."/>
            <person name="Huo F."/>
            <person name="Miao W."/>
            <person name="Ran C."/>
            <person name="Liu Y."/>
            <person name="Zhang J."/>
            <person name="Feng J."/>
            <person name="Wang M."/>
            <person name="Wang M."/>
            <person name="Wang L."/>
            <person name="Yao B."/>
        </authorList>
    </citation>
    <scope>NUCLEOTIDE SEQUENCE [LARGE SCALE GENOMIC DNA]</scope>
    <source>
        <strain evidence="2">Wuqing</strain>
    </source>
</reference>
<comment type="caution">
    <text evidence="2">The sequence shown here is derived from an EMBL/GenBank/DDBJ whole genome shotgun (WGS) entry which is preliminary data.</text>
</comment>
<dbReference type="EMBL" id="JWZT01001989">
    <property type="protein sequence ID" value="KII70694.1"/>
    <property type="molecule type" value="Genomic_DNA"/>
</dbReference>